<comment type="caution">
    <text evidence="11">The sequence shown here is derived from an EMBL/GenBank/DDBJ whole genome shotgun (WGS) entry which is preliminary data.</text>
</comment>
<evidence type="ECO:0000313" key="11">
    <source>
        <dbReference type="EMBL" id="GAA4499696.1"/>
    </source>
</evidence>
<keyword evidence="12" id="KW-1185">Reference proteome</keyword>
<name>A0ABP8QB82_9GAMM</name>
<dbReference type="InterPro" id="IPR012259">
    <property type="entry name" value="DHFR"/>
</dbReference>
<proteinExistence type="inferred from homology"/>
<dbReference type="PRINTS" id="PR00070">
    <property type="entry name" value="DHFR"/>
</dbReference>
<dbReference type="InterPro" id="IPR024072">
    <property type="entry name" value="DHFR-like_dom_sf"/>
</dbReference>
<feature type="domain" description="DHFR" evidence="10">
    <location>
        <begin position="4"/>
        <end position="162"/>
    </location>
</feature>
<dbReference type="PROSITE" id="PS51330">
    <property type="entry name" value="DHFR_2"/>
    <property type="match status" value="1"/>
</dbReference>
<reference evidence="12" key="1">
    <citation type="journal article" date="2019" name="Int. J. Syst. Evol. Microbiol.">
        <title>The Global Catalogue of Microorganisms (GCM) 10K type strain sequencing project: providing services to taxonomists for standard genome sequencing and annotation.</title>
        <authorList>
            <consortium name="The Broad Institute Genomics Platform"/>
            <consortium name="The Broad Institute Genome Sequencing Center for Infectious Disease"/>
            <person name="Wu L."/>
            <person name="Ma J."/>
        </authorList>
    </citation>
    <scope>NUCLEOTIDE SEQUENCE [LARGE SCALE GENOMIC DNA]</scope>
    <source>
        <strain evidence="12">JCM 32226</strain>
    </source>
</reference>
<evidence type="ECO:0000256" key="1">
    <source>
        <dbReference type="ARBA" id="ARBA00004903"/>
    </source>
</evidence>
<dbReference type="InterPro" id="IPR017925">
    <property type="entry name" value="DHFR_CS"/>
</dbReference>
<dbReference type="PANTHER" id="PTHR48069:SF3">
    <property type="entry name" value="DIHYDROFOLATE REDUCTASE"/>
    <property type="match status" value="1"/>
</dbReference>
<evidence type="ECO:0000259" key="10">
    <source>
        <dbReference type="PROSITE" id="PS51330"/>
    </source>
</evidence>
<evidence type="ECO:0000256" key="6">
    <source>
        <dbReference type="ARBA" id="ARBA00023002"/>
    </source>
</evidence>
<evidence type="ECO:0000256" key="8">
    <source>
        <dbReference type="PIRNR" id="PIRNR000194"/>
    </source>
</evidence>
<gene>
    <name evidence="11" type="primary">folA</name>
    <name evidence="11" type="ORF">GCM10023095_20270</name>
</gene>
<dbReference type="EC" id="1.5.1.3" evidence="3 8"/>
<evidence type="ECO:0000256" key="5">
    <source>
        <dbReference type="ARBA" id="ARBA00022857"/>
    </source>
</evidence>
<dbReference type="PANTHER" id="PTHR48069">
    <property type="entry name" value="DIHYDROFOLATE REDUCTASE"/>
    <property type="match status" value="1"/>
</dbReference>
<organism evidence="11 12">
    <name type="scientific">Pseudaeromonas paramecii</name>
    <dbReference type="NCBI Taxonomy" id="2138166"/>
    <lineage>
        <taxon>Bacteria</taxon>
        <taxon>Pseudomonadati</taxon>
        <taxon>Pseudomonadota</taxon>
        <taxon>Gammaproteobacteria</taxon>
        <taxon>Aeromonadales</taxon>
        <taxon>Aeromonadaceae</taxon>
        <taxon>Pseudaeromonas</taxon>
    </lineage>
</organism>
<evidence type="ECO:0000256" key="4">
    <source>
        <dbReference type="ARBA" id="ARBA00022563"/>
    </source>
</evidence>
<comment type="pathway">
    <text evidence="1 8">Cofactor biosynthesis; tetrahydrofolate biosynthesis; 5,6,7,8-tetrahydrofolate from 7,8-dihydrofolate: step 1/1.</text>
</comment>
<evidence type="ECO:0000256" key="3">
    <source>
        <dbReference type="ARBA" id="ARBA00012856"/>
    </source>
</evidence>
<sequence>MSMKISLIVAMAHDRVIGADNAMPWHLPADLRHFKAVTLGKPVVMGRRTFESIGRPLPGRRNLVVTRDTAWQAEGVEVCGSLESALAAVAGCDEVMIIGGGQLYAQALALADCLYLTHIDLAVAGDTRFPPYQQLGWQCVATEAHQPDEKNPHPYRFETLLRLRS</sequence>
<dbReference type="PIRSF" id="PIRSF000194">
    <property type="entry name" value="DHFR"/>
    <property type="match status" value="1"/>
</dbReference>
<dbReference type="Gene3D" id="3.40.430.10">
    <property type="entry name" value="Dihydrofolate Reductase, subunit A"/>
    <property type="match status" value="1"/>
</dbReference>
<accession>A0ABP8QB82</accession>
<dbReference type="Pfam" id="PF00186">
    <property type="entry name" value="DHFR_1"/>
    <property type="match status" value="1"/>
</dbReference>
<dbReference type="EMBL" id="BAABFC010000012">
    <property type="protein sequence ID" value="GAA4499696.1"/>
    <property type="molecule type" value="Genomic_DNA"/>
</dbReference>
<keyword evidence="5 8" id="KW-0521">NADP</keyword>
<evidence type="ECO:0000256" key="9">
    <source>
        <dbReference type="RuleBase" id="RU004474"/>
    </source>
</evidence>
<dbReference type="SUPFAM" id="SSF53597">
    <property type="entry name" value="Dihydrofolate reductase-like"/>
    <property type="match status" value="1"/>
</dbReference>
<dbReference type="PROSITE" id="PS00075">
    <property type="entry name" value="DHFR_1"/>
    <property type="match status" value="1"/>
</dbReference>
<dbReference type="Proteomes" id="UP001501321">
    <property type="component" value="Unassembled WGS sequence"/>
</dbReference>
<keyword evidence="4 8" id="KW-0554">One-carbon metabolism</keyword>
<evidence type="ECO:0000256" key="2">
    <source>
        <dbReference type="ARBA" id="ARBA00009539"/>
    </source>
</evidence>
<dbReference type="NCBIfam" id="NF008037">
    <property type="entry name" value="PRK10769.1"/>
    <property type="match status" value="1"/>
</dbReference>
<evidence type="ECO:0000256" key="7">
    <source>
        <dbReference type="ARBA" id="ARBA00025067"/>
    </source>
</evidence>
<comment type="function">
    <text evidence="7 8">Key enzyme in folate metabolism. Catalyzes an essential reaction for de novo glycine and purine synthesis, and for DNA precursor synthesis.</text>
</comment>
<dbReference type="CDD" id="cd00209">
    <property type="entry name" value="DHFR"/>
    <property type="match status" value="1"/>
</dbReference>
<evidence type="ECO:0000313" key="12">
    <source>
        <dbReference type="Proteomes" id="UP001501321"/>
    </source>
</evidence>
<comment type="catalytic activity">
    <reaction evidence="8">
        <text>(6S)-5,6,7,8-tetrahydrofolate + NADP(+) = 7,8-dihydrofolate + NADPH + H(+)</text>
        <dbReference type="Rhea" id="RHEA:15009"/>
        <dbReference type="ChEBI" id="CHEBI:15378"/>
        <dbReference type="ChEBI" id="CHEBI:57451"/>
        <dbReference type="ChEBI" id="CHEBI:57453"/>
        <dbReference type="ChEBI" id="CHEBI:57783"/>
        <dbReference type="ChEBI" id="CHEBI:58349"/>
        <dbReference type="EC" id="1.5.1.3"/>
    </reaction>
</comment>
<protein>
    <recommendedName>
        <fullName evidence="3 8">Dihydrofolate reductase</fullName>
        <ecNumber evidence="3 8">1.5.1.3</ecNumber>
    </recommendedName>
</protein>
<dbReference type="InterPro" id="IPR001796">
    <property type="entry name" value="DHFR_dom"/>
</dbReference>
<keyword evidence="6 8" id="KW-0560">Oxidoreductase</keyword>
<comment type="similarity">
    <text evidence="2 8 9">Belongs to the dihydrofolate reductase family.</text>
</comment>